<evidence type="ECO:0000256" key="5">
    <source>
        <dbReference type="ARBA" id="ARBA00023136"/>
    </source>
</evidence>
<dbReference type="GO" id="GO:0022857">
    <property type="term" value="F:transmembrane transporter activity"/>
    <property type="evidence" value="ECO:0007669"/>
    <property type="project" value="TreeGrafter"/>
</dbReference>
<feature type="transmembrane region" description="Helical" evidence="7">
    <location>
        <begin position="21"/>
        <end position="41"/>
    </location>
</feature>
<dbReference type="InterPro" id="IPR025857">
    <property type="entry name" value="MacB_PCD"/>
</dbReference>
<evidence type="ECO:0000256" key="7">
    <source>
        <dbReference type="SAM" id="Phobius"/>
    </source>
</evidence>
<dbReference type="PROSITE" id="PS51257">
    <property type="entry name" value="PROKAR_LIPOPROTEIN"/>
    <property type="match status" value="1"/>
</dbReference>
<feature type="transmembrane region" description="Helical" evidence="7">
    <location>
        <begin position="279"/>
        <end position="299"/>
    </location>
</feature>
<evidence type="ECO:0000256" key="4">
    <source>
        <dbReference type="ARBA" id="ARBA00022989"/>
    </source>
</evidence>
<gene>
    <name evidence="10" type="ORF">HUW48_01080</name>
</gene>
<evidence type="ECO:0000256" key="1">
    <source>
        <dbReference type="ARBA" id="ARBA00004651"/>
    </source>
</evidence>
<feature type="transmembrane region" description="Helical" evidence="7">
    <location>
        <begin position="764"/>
        <end position="784"/>
    </location>
</feature>
<proteinExistence type="inferred from homology"/>
<feature type="transmembrane region" description="Helical" evidence="7">
    <location>
        <begin position="421"/>
        <end position="445"/>
    </location>
</feature>
<keyword evidence="4 7" id="KW-1133">Transmembrane helix</keyword>
<evidence type="ECO:0000259" key="9">
    <source>
        <dbReference type="Pfam" id="PF12704"/>
    </source>
</evidence>
<comment type="similarity">
    <text evidence="6">Belongs to the ABC-4 integral membrane protein family.</text>
</comment>
<organism evidence="10 11">
    <name type="scientific">Adhaeribacter radiodurans</name>
    <dbReference type="NCBI Taxonomy" id="2745197"/>
    <lineage>
        <taxon>Bacteria</taxon>
        <taxon>Pseudomonadati</taxon>
        <taxon>Bacteroidota</taxon>
        <taxon>Cytophagia</taxon>
        <taxon>Cytophagales</taxon>
        <taxon>Hymenobacteraceae</taxon>
        <taxon>Adhaeribacter</taxon>
    </lineage>
</organism>
<keyword evidence="3 7" id="KW-0812">Transmembrane</keyword>
<evidence type="ECO:0000256" key="3">
    <source>
        <dbReference type="ARBA" id="ARBA00022692"/>
    </source>
</evidence>
<dbReference type="PANTHER" id="PTHR30572:SF4">
    <property type="entry name" value="ABC TRANSPORTER PERMEASE YTRF"/>
    <property type="match status" value="1"/>
</dbReference>
<protein>
    <submittedName>
        <fullName evidence="10">ABC transporter permease</fullName>
    </submittedName>
</protein>
<keyword evidence="5 7" id="KW-0472">Membrane</keyword>
<feature type="transmembrane region" description="Helical" evidence="7">
    <location>
        <begin position="730"/>
        <end position="752"/>
    </location>
</feature>
<feature type="domain" description="ABC3 transporter permease C-terminal" evidence="8">
    <location>
        <begin position="285"/>
        <end position="401"/>
    </location>
</feature>
<feature type="domain" description="ABC3 transporter permease C-terminal" evidence="8">
    <location>
        <begin position="681"/>
        <end position="793"/>
    </location>
</feature>
<evidence type="ECO:0000256" key="6">
    <source>
        <dbReference type="ARBA" id="ARBA00038076"/>
    </source>
</evidence>
<feature type="transmembrane region" description="Helical" evidence="7">
    <location>
        <begin position="326"/>
        <end position="353"/>
    </location>
</feature>
<sequence length="801" mass="89969">MFYNYLKVALRHLLKNKGFSFINIAGLTLGLTACLLIGLFVRDEKQFDNFIPEGERVYRLYYKITNNEGVSNIATTPPMFTTALQQNFPEVEQTLRILNIPSKVLFQTDSKELYEEGGIFAEPTFFNFFPLSFKYGSADKALVTPNAIVISQSMAQKYFGSENAIGKEIRLDKDLFRVTGVFQNNPKFHLPVTYILPLAATGLSDEQLKSWDWYSFHNYVKLKREVNSSILERKFQDYTRAFIKDKRTTYLPLLQPLPQIHLYSAAFKYDIAVRGNITYVRALSLIAVFILLIACFNFINLATAKSLQRAKEVGVRKTIGASRSQLIAQFIGETLLLTFISVAISLAFTYLALPWLNNFTAKQISFHPVSNPFTLLFWLGLTLVVGLLAGFYPALVLSGFQPLKVLKGVALADVGPGKIPWLRHGLVVVQFTLSVLLIISALVVITQINYLHQKDLGFNKEEIMFFPMRGDNLTNNYETFKNELLQVPGVAAASVGYGFPGDMFGDGIITVPVQGEQKSLKATQVMVDYDYIKTLGLQLLAGRDFSREYKTDTSAAYIINETAAKELGFTTPEQALGHTLLWPTWRKPDLIKKGQIIGVVKDFHYKSLYDKVEPAVLHIYPQAYWKVAVKLKSTDIGATVNQVKEVWDQFAPDYPLEYTFLDQSFATMYKAEDNLKSLLGIFTAITVFVSCLGLFGLAAYAAERRRKEIGIRKVLGASINQIAFLLSKDFVKLVLVAIFLASPVAWYCMHAWLQNFAYRINMGWWVFAVAGVGSLAIALITISFQAIKAAVANPVDALRSE</sequence>
<feature type="domain" description="MacB-like periplasmic core" evidence="9">
    <location>
        <begin position="20"/>
        <end position="233"/>
    </location>
</feature>
<dbReference type="KEGG" id="add:HUW48_01080"/>
<dbReference type="EMBL" id="CP055153">
    <property type="protein sequence ID" value="QMU26710.1"/>
    <property type="molecule type" value="Genomic_DNA"/>
</dbReference>
<dbReference type="Pfam" id="PF02687">
    <property type="entry name" value="FtsX"/>
    <property type="match status" value="2"/>
</dbReference>
<evidence type="ECO:0000259" key="8">
    <source>
        <dbReference type="Pfam" id="PF02687"/>
    </source>
</evidence>
<evidence type="ECO:0000313" key="11">
    <source>
        <dbReference type="Proteomes" id="UP000514509"/>
    </source>
</evidence>
<evidence type="ECO:0000313" key="10">
    <source>
        <dbReference type="EMBL" id="QMU26710.1"/>
    </source>
</evidence>
<reference evidence="10 11" key="1">
    <citation type="submission" date="2020-06" db="EMBL/GenBank/DDBJ databases">
        <authorList>
            <person name="Hwang Y.J."/>
        </authorList>
    </citation>
    <scope>NUCLEOTIDE SEQUENCE [LARGE SCALE GENOMIC DNA]</scope>
    <source>
        <strain evidence="10 11">KUDC8001</strain>
    </source>
</reference>
<keyword evidence="2" id="KW-1003">Cell membrane</keyword>
<accession>A0A7L7L1R9</accession>
<dbReference type="InterPro" id="IPR050250">
    <property type="entry name" value="Macrolide_Exporter_MacB"/>
</dbReference>
<evidence type="ECO:0000256" key="2">
    <source>
        <dbReference type="ARBA" id="ARBA00022475"/>
    </source>
</evidence>
<feature type="transmembrane region" description="Helical" evidence="7">
    <location>
        <begin position="678"/>
        <end position="702"/>
    </location>
</feature>
<dbReference type="GO" id="GO:0005886">
    <property type="term" value="C:plasma membrane"/>
    <property type="evidence" value="ECO:0007669"/>
    <property type="project" value="UniProtKB-SubCell"/>
</dbReference>
<dbReference type="Pfam" id="PF12704">
    <property type="entry name" value="MacB_PCD"/>
    <property type="match status" value="1"/>
</dbReference>
<dbReference type="Proteomes" id="UP000514509">
    <property type="component" value="Chromosome"/>
</dbReference>
<dbReference type="InterPro" id="IPR003838">
    <property type="entry name" value="ABC3_permease_C"/>
</dbReference>
<dbReference type="AlphaFoldDB" id="A0A7L7L1R9"/>
<dbReference type="RefSeq" id="WP_182413914.1">
    <property type="nucleotide sequence ID" value="NZ_CP055153.1"/>
</dbReference>
<keyword evidence="11" id="KW-1185">Reference proteome</keyword>
<name>A0A7L7L1R9_9BACT</name>
<reference evidence="10 11" key="2">
    <citation type="submission" date="2020-08" db="EMBL/GenBank/DDBJ databases">
        <title>Adhaeribacter dokdonensis sp. nov., isolated from the rhizosphere of Elymus tsukushiensis, a plant native to the Dokdo Islands, Republic of Korea.</title>
        <authorList>
            <person name="Ghim S.Y."/>
        </authorList>
    </citation>
    <scope>NUCLEOTIDE SEQUENCE [LARGE SCALE GENOMIC DNA]</scope>
    <source>
        <strain evidence="10 11">KUDC8001</strain>
    </source>
</reference>
<dbReference type="PANTHER" id="PTHR30572">
    <property type="entry name" value="MEMBRANE COMPONENT OF TRANSPORTER-RELATED"/>
    <property type="match status" value="1"/>
</dbReference>
<feature type="transmembrane region" description="Helical" evidence="7">
    <location>
        <begin position="373"/>
        <end position="400"/>
    </location>
</feature>
<comment type="subcellular location">
    <subcellularLocation>
        <location evidence="1">Cell membrane</location>
        <topology evidence="1">Multi-pass membrane protein</topology>
    </subcellularLocation>
</comment>